<evidence type="ECO:0000256" key="1">
    <source>
        <dbReference type="SAM" id="Phobius"/>
    </source>
</evidence>
<dbReference type="InterPro" id="IPR025642">
    <property type="entry name" value="DUF4342"/>
</dbReference>
<evidence type="ECO:0000313" key="4">
    <source>
        <dbReference type="Proteomes" id="UP000282321"/>
    </source>
</evidence>
<accession>A0A660S6E3</accession>
<dbReference type="AlphaFoldDB" id="A0A660S6E3"/>
<dbReference type="Proteomes" id="UP000282321">
    <property type="component" value="Unassembled WGS sequence"/>
</dbReference>
<comment type="caution">
    <text evidence="3">The sequence shown here is derived from an EMBL/GenBank/DDBJ whole genome shotgun (WGS) entry which is preliminary data.</text>
</comment>
<sequence>MDKKHEWKEEIEIATGELISKVKELLKEGNVRRLIIKDMNDRVIVEIPLNAGIAIGGAVTLMSPLIAILGALAGVIARVKIEIIRVENSED</sequence>
<keyword evidence="1" id="KW-0472">Membrane</keyword>
<dbReference type="Pfam" id="PF14242">
    <property type="entry name" value="DUF4342"/>
    <property type="match status" value="1"/>
</dbReference>
<protein>
    <recommendedName>
        <fullName evidence="2">DUF4342 domain-containing protein</fullName>
    </recommendedName>
</protein>
<keyword evidence="1" id="KW-0812">Transmembrane</keyword>
<feature type="domain" description="DUF4342" evidence="2">
    <location>
        <begin position="4"/>
        <end position="85"/>
    </location>
</feature>
<evidence type="ECO:0000259" key="2">
    <source>
        <dbReference type="Pfam" id="PF14242"/>
    </source>
</evidence>
<dbReference type="EMBL" id="QNBC01000087">
    <property type="protein sequence ID" value="RKX65497.1"/>
    <property type="molecule type" value="Genomic_DNA"/>
</dbReference>
<keyword evidence="1" id="KW-1133">Transmembrane helix</keyword>
<name>A0A660S6E3_UNCT6</name>
<feature type="transmembrane region" description="Helical" evidence="1">
    <location>
        <begin position="51"/>
        <end position="77"/>
    </location>
</feature>
<organism evidence="3 4">
    <name type="scientific">candidate division TA06 bacterium</name>
    <dbReference type="NCBI Taxonomy" id="2250710"/>
    <lineage>
        <taxon>Bacteria</taxon>
        <taxon>Bacteria division TA06</taxon>
    </lineage>
</organism>
<evidence type="ECO:0000313" key="3">
    <source>
        <dbReference type="EMBL" id="RKX65497.1"/>
    </source>
</evidence>
<proteinExistence type="predicted"/>
<reference evidence="3 4" key="1">
    <citation type="submission" date="2018-06" db="EMBL/GenBank/DDBJ databases">
        <title>Extensive metabolic versatility and redundancy in microbially diverse, dynamic hydrothermal sediments.</title>
        <authorList>
            <person name="Dombrowski N."/>
            <person name="Teske A."/>
            <person name="Baker B.J."/>
        </authorList>
    </citation>
    <scope>NUCLEOTIDE SEQUENCE [LARGE SCALE GENOMIC DNA]</scope>
    <source>
        <strain evidence="3">B35_G9</strain>
    </source>
</reference>
<gene>
    <name evidence="3" type="ORF">DRP44_06225</name>
</gene>